<sequence length="67" mass="7362">MRFDPATNRSPIPLPLGERWLGEAESVRGISPLSLKHPPHPALRATFSPRGRRIESVFASCSGAFHV</sequence>
<gene>
    <name evidence="1" type="ORF">SAMN05216456_2835</name>
</gene>
<protein>
    <submittedName>
        <fullName evidence="1">Uncharacterized protein</fullName>
    </submittedName>
</protein>
<keyword evidence="2" id="KW-1185">Reference proteome</keyword>
<dbReference type="EMBL" id="FPCK01000003">
    <property type="protein sequence ID" value="SFV37269.1"/>
    <property type="molecule type" value="Genomic_DNA"/>
</dbReference>
<accession>A0A1I7NRH9</accession>
<dbReference type="Proteomes" id="UP000199074">
    <property type="component" value="Unassembled WGS sequence"/>
</dbReference>
<reference evidence="1 2" key="1">
    <citation type="submission" date="2016-10" db="EMBL/GenBank/DDBJ databases">
        <authorList>
            <person name="de Groot N.N."/>
        </authorList>
    </citation>
    <scope>NUCLEOTIDE SEQUENCE [LARGE SCALE GENOMIC DNA]</scope>
    <source>
        <strain evidence="1 2">IPL20</strain>
    </source>
</reference>
<organism evidence="1 2">
    <name type="scientific">Devosia crocina</name>
    <dbReference type="NCBI Taxonomy" id="429728"/>
    <lineage>
        <taxon>Bacteria</taxon>
        <taxon>Pseudomonadati</taxon>
        <taxon>Pseudomonadota</taxon>
        <taxon>Alphaproteobacteria</taxon>
        <taxon>Hyphomicrobiales</taxon>
        <taxon>Devosiaceae</taxon>
        <taxon>Devosia</taxon>
    </lineage>
</organism>
<proteinExistence type="predicted"/>
<evidence type="ECO:0000313" key="2">
    <source>
        <dbReference type="Proteomes" id="UP000199074"/>
    </source>
</evidence>
<dbReference type="AlphaFoldDB" id="A0A1I7NRH9"/>
<dbReference type="STRING" id="429728.SAMN05216456_2835"/>
<name>A0A1I7NRH9_9HYPH</name>
<evidence type="ECO:0000313" key="1">
    <source>
        <dbReference type="EMBL" id="SFV37269.1"/>
    </source>
</evidence>